<evidence type="ECO:0000313" key="1">
    <source>
        <dbReference type="EMBL" id="SNR16653.1"/>
    </source>
</evidence>
<dbReference type="OrthoDB" id="1122958at2"/>
<gene>
    <name evidence="1" type="ORF">TJEJU_2987</name>
</gene>
<sequence>MQHINKENIEQATQRVKKRLPIEKIRQIPKYRNISPEGYNQLIKNAETFSLLVLEAINVQDQNII</sequence>
<dbReference type="KEGG" id="tje:TJEJU_2987"/>
<accession>A0A238UBS3</accession>
<dbReference type="EMBL" id="LT899436">
    <property type="protein sequence ID" value="SNR16653.1"/>
    <property type="molecule type" value="Genomic_DNA"/>
</dbReference>
<proteinExistence type="predicted"/>
<protein>
    <submittedName>
        <fullName evidence="1">Uncharacterized protein</fullName>
    </submittedName>
</protein>
<dbReference type="RefSeq" id="WP_095073341.1">
    <property type="nucleotide sequence ID" value="NZ_LT899436.1"/>
</dbReference>
<keyword evidence="2" id="KW-1185">Reference proteome</keyword>
<dbReference type="Proteomes" id="UP000215214">
    <property type="component" value="Chromosome TJEJU"/>
</dbReference>
<reference evidence="1 2" key="1">
    <citation type="submission" date="2017-07" db="EMBL/GenBank/DDBJ databases">
        <authorList>
            <person name="Sun Z.S."/>
            <person name="Albrecht U."/>
            <person name="Echele G."/>
            <person name="Lee C.C."/>
        </authorList>
    </citation>
    <scope>NUCLEOTIDE SEQUENCE [LARGE SCALE GENOMIC DNA]</scope>
    <source>
        <strain evidence="2">type strain: KCTC 22618</strain>
    </source>
</reference>
<evidence type="ECO:0000313" key="2">
    <source>
        <dbReference type="Proteomes" id="UP000215214"/>
    </source>
</evidence>
<name>A0A238UBS3_9FLAO</name>
<organism evidence="1 2">
    <name type="scientific">Tenacibaculum jejuense</name>
    <dbReference type="NCBI Taxonomy" id="584609"/>
    <lineage>
        <taxon>Bacteria</taxon>
        <taxon>Pseudomonadati</taxon>
        <taxon>Bacteroidota</taxon>
        <taxon>Flavobacteriia</taxon>
        <taxon>Flavobacteriales</taxon>
        <taxon>Flavobacteriaceae</taxon>
        <taxon>Tenacibaculum</taxon>
    </lineage>
</organism>
<dbReference type="AlphaFoldDB" id="A0A238UBS3"/>